<reference evidence="2" key="1">
    <citation type="submission" date="2022-11" db="UniProtKB">
        <authorList>
            <consortium name="WormBaseParasite"/>
        </authorList>
    </citation>
    <scope>IDENTIFICATION</scope>
</reference>
<protein>
    <submittedName>
        <fullName evidence="2">60S ribosomal protein L11</fullName>
    </submittedName>
</protein>
<proteinExistence type="predicted"/>
<organism evidence="1 2">
    <name type="scientific">Panagrolaimus sp. JU765</name>
    <dbReference type="NCBI Taxonomy" id="591449"/>
    <lineage>
        <taxon>Eukaryota</taxon>
        <taxon>Metazoa</taxon>
        <taxon>Ecdysozoa</taxon>
        <taxon>Nematoda</taxon>
        <taxon>Chromadorea</taxon>
        <taxon>Rhabditida</taxon>
        <taxon>Tylenchina</taxon>
        <taxon>Panagrolaimomorpha</taxon>
        <taxon>Panagrolaimoidea</taxon>
        <taxon>Panagrolaimidae</taxon>
        <taxon>Panagrolaimus</taxon>
    </lineage>
</organism>
<dbReference type="Proteomes" id="UP000887576">
    <property type="component" value="Unplaced"/>
</dbReference>
<sequence length="256" mass="29152">MGKAEEAAEVRDKKLQNPMRELKIQKLCLNICVGESGDRLTRAAKIKPQNYSSMLSKMGKAEEAAEVRDKKLQNPMRELKIQKLCLNICVGESGDRLTRAAKVLEQLTGQTPVLSKARYTVRSFGIRRNEKIGVHCTVRGPKAEEIIDRGLKVKEYELYRENFSDTGNFGFGVQEHIDLGLKYDPTIGIYGMDFYVVLDRPGRRVAKRRRCRSHVGASHRVGRDEAVKWFQQKYDGVILPPKPKEARKGGGHRRRK</sequence>
<evidence type="ECO:0000313" key="2">
    <source>
        <dbReference type="WBParaSite" id="JU765_v2.g1518.t2"/>
    </source>
</evidence>
<accession>A0AC34QCY1</accession>
<dbReference type="WBParaSite" id="JU765_v2.g1518.t2">
    <property type="protein sequence ID" value="JU765_v2.g1518.t2"/>
    <property type="gene ID" value="JU765_v2.g1518"/>
</dbReference>
<evidence type="ECO:0000313" key="1">
    <source>
        <dbReference type="Proteomes" id="UP000887576"/>
    </source>
</evidence>
<name>A0AC34QCY1_9BILA</name>